<dbReference type="EMBL" id="UPPP01000079">
    <property type="protein sequence ID" value="VBB07740.1"/>
    <property type="molecule type" value="Genomic_DNA"/>
</dbReference>
<dbReference type="InterPro" id="IPR005829">
    <property type="entry name" value="Sugar_transporter_CS"/>
</dbReference>
<dbReference type="Pfam" id="PF00083">
    <property type="entry name" value="Sugar_tr"/>
    <property type="match status" value="1"/>
</dbReference>
<name>A0A498R9X3_9FIRM</name>
<evidence type="ECO:0000256" key="9">
    <source>
        <dbReference type="RuleBase" id="RU003346"/>
    </source>
</evidence>
<feature type="transmembrane region" description="Helical" evidence="10">
    <location>
        <begin position="246"/>
        <end position="271"/>
    </location>
</feature>
<evidence type="ECO:0000256" key="8">
    <source>
        <dbReference type="ARBA" id="ARBA00023136"/>
    </source>
</evidence>
<keyword evidence="4" id="KW-1003">Cell membrane</keyword>
<keyword evidence="13" id="KW-1185">Reference proteome</keyword>
<dbReference type="InterPro" id="IPR036259">
    <property type="entry name" value="MFS_trans_sf"/>
</dbReference>
<feature type="transmembrane region" description="Helical" evidence="10">
    <location>
        <begin position="12"/>
        <end position="38"/>
    </location>
</feature>
<dbReference type="PANTHER" id="PTHR48020">
    <property type="entry name" value="PROTON MYO-INOSITOL COTRANSPORTER"/>
    <property type="match status" value="1"/>
</dbReference>
<keyword evidence="7 10" id="KW-1133">Transmembrane helix</keyword>
<proteinExistence type="inferred from homology"/>
<evidence type="ECO:0000256" key="2">
    <source>
        <dbReference type="ARBA" id="ARBA00010992"/>
    </source>
</evidence>
<evidence type="ECO:0000256" key="7">
    <source>
        <dbReference type="ARBA" id="ARBA00022989"/>
    </source>
</evidence>
<feature type="transmembrane region" description="Helical" evidence="10">
    <location>
        <begin position="104"/>
        <end position="126"/>
    </location>
</feature>
<reference evidence="12 13" key="1">
    <citation type="submission" date="2018-06" db="EMBL/GenBank/DDBJ databases">
        <authorList>
            <person name="Strepis N."/>
        </authorList>
    </citation>
    <scope>NUCLEOTIDE SEQUENCE [LARGE SCALE GENOMIC DNA]</scope>
    <source>
        <strain evidence="12">LUCI</strain>
    </source>
</reference>
<dbReference type="AlphaFoldDB" id="A0A498R9X3"/>
<evidence type="ECO:0000256" key="6">
    <source>
        <dbReference type="ARBA" id="ARBA00022692"/>
    </source>
</evidence>
<feature type="transmembrane region" description="Helical" evidence="10">
    <location>
        <begin position="317"/>
        <end position="336"/>
    </location>
</feature>
<evidence type="ECO:0000256" key="10">
    <source>
        <dbReference type="SAM" id="Phobius"/>
    </source>
</evidence>
<sequence>MENKNYSRTTMFAIILFGSVGGLLFGYDTGIIGSALVFLKTQYHMTPMEVSMVTSAIIVGAFVGSPLFGTLADKYGRRPIIFIMGSVFAIGSIGASRIDSLTALIIWRFVLGLAVGGASAIVPMYLSEMAPTRIRGAMATFDQIMINTGTVLSTVAGYTLASSGNWRMMFLLAVIPSIIMILGMVSMAESPRWLIMKGRVDEARKILLRTRTPEETEEEIKGIVAILSIKSEGGMKEFKKPYLKKILIMGSLVLFFQQMTGFNIMVFYLPTILIGMGIAAKNAIGFTVAFASLGIVATLYCAKIVDKVGRKKLLEQSSLVIGFCLLAMAISLWIFGNDVKHVMFVAIPGLILVRIYFSTGWGAGAWIYVSEIFPIRVRGLATSSAVCTNWFGNFLVAFTFPLLLSSVGLAWSYFIFFVLNMISFAYTYYNLYETKGQSLEQIEGHFREKYGDQVGA</sequence>
<dbReference type="InterPro" id="IPR003663">
    <property type="entry name" value="Sugar/inositol_transpt"/>
</dbReference>
<dbReference type="PROSITE" id="PS00217">
    <property type="entry name" value="SUGAR_TRANSPORT_2"/>
    <property type="match status" value="1"/>
</dbReference>
<feature type="transmembrane region" description="Helical" evidence="10">
    <location>
        <begin position="166"/>
        <end position="188"/>
    </location>
</feature>
<dbReference type="GO" id="GO:0005886">
    <property type="term" value="C:plasma membrane"/>
    <property type="evidence" value="ECO:0007669"/>
    <property type="project" value="UniProtKB-SubCell"/>
</dbReference>
<dbReference type="Proteomes" id="UP000277811">
    <property type="component" value="Unassembled WGS sequence"/>
</dbReference>
<dbReference type="PROSITE" id="PS50850">
    <property type="entry name" value="MFS"/>
    <property type="match status" value="1"/>
</dbReference>
<dbReference type="PRINTS" id="PR00171">
    <property type="entry name" value="SUGRTRNSPORT"/>
</dbReference>
<dbReference type="GO" id="GO:0022857">
    <property type="term" value="F:transmembrane transporter activity"/>
    <property type="evidence" value="ECO:0007669"/>
    <property type="project" value="InterPro"/>
</dbReference>
<evidence type="ECO:0000313" key="12">
    <source>
        <dbReference type="EMBL" id="VBB07740.1"/>
    </source>
</evidence>
<gene>
    <name evidence="12" type="ORF">LUCI_3005</name>
</gene>
<dbReference type="PANTHER" id="PTHR48020:SF12">
    <property type="entry name" value="PROTON MYO-INOSITOL COTRANSPORTER"/>
    <property type="match status" value="1"/>
</dbReference>
<dbReference type="Gene3D" id="1.20.1250.20">
    <property type="entry name" value="MFS general substrate transporter like domains"/>
    <property type="match status" value="1"/>
</dbReference>
<evidence type="ECO:0000256" key="1">
    <source>
        <dbReference type="ARBA" id="ARBA00004651"/>
    </source>
</evidence>
<dbReference type="RefSeq" id="WP_122628669.1">
    <property type="nucleotide sequence ID" value="NZ_UPPP01000079.1"/>
</dbReference>
<evidence type="ECO:0000256" key="4">
    <source>
        <dbReference type="ARBA" id="ARBA00022475"/>
    </source>
</evidence>
<dbReference type="FunFam" id="1.20.1250.20:FF:000218">
    <property type="entry name" value="facilitated trehalose transporter Tret1"/>
    <property type="match status" value="1"/>
</dbReference>
<keyword evidence="5" id="KW-0762">Sugar transport</keyword>
<evidence type="ECO:0000313" key="13">
    <source>
        <dbReference type="Proteomes" id="UP000277811"/>
    </source>
</evidence>
<feature type="transmembrane region" description="Helical" evidence="10">
    <location>
        <begin position="80"/>
        <end position="98"/>
    </location>
</feature>
<organism evidence="12 13">
    <name type="scientific">Lucifera butyrica</name>
    <dbReference type="NCBI Taxonomy" id="1351585"/>
    <lineage>
        <taxon>Bacteria</taxon>
        <taxon>Bacillati</taxon>
        <taxon>Bacillota</taxon>
        <taxon>Negativicutes</taxon>
        <taxon>Veillonellales</taxon>
        <taxon>Veillonellaceae</taxon>
        <taxon>Lucifera</taxon>
    </lineage>
</organism>
<comment type="similarity">
    <text evidence="2 9">Belongs to the major facilitator superfamily. Sugar transporter (TC 2.A.1.1) family.</text>
</comment>
<feature type="transmembrane region" description="Helical" evidence="10">
    <location>
        <begin position="283"/>
        <end position="305"/>
    </location>
</feature>
<dbReference type="InterPro" id="IPR020846">
    <property type="entry name" value="MFS_dom"/>
</dbReference>
<feature type="transmembrane region" description="Helical" evidence="10">
    <location>
        <begin position="410"/>
        <end position="429"/>
    </location>
</feature>
<dbReference type="NCBIfam" id="TIGR00879">
    <property type="entry name" value="SP"/>
    <property type="match status" value="1"/>
</dbReference>
<dbReference type="SUPFAM" id="SSF103473">
    <property type="entry name" value="MFS general substrate transporter"/>
    <property type="match status" value="1"/>
</dbReference>
<protein>
    <submittedName>
        <fullName evidence="12">Sugar/inositol transporter</fullName>
    </submittedName>
</protein>
<feature type="transmembrane region" description="Helical" evidence="10">
    <location>
        <begin position="342"/>
        <end position="368"/>
    </location>
</feature>
<evidence type="ECO:0000256" key="3">
    <source>
        <dbReference type="ARBA" id="ARBA00022448"/>
    </source>
</evidence>
<accession>A0A498R9X3</accession>
<evidence type="ECO:0000259" key="11">
    <source>
        <dbReference type="PROSITE" id="PS50850"/>
    </source>
</evidence>
<feature type="transmembrane region" description="Helical" evidence="10">
    <location>
        <begin position="50"/>
        <end position="68"/>
    </location>
</feature>
<dbReference type="InterPro" id="IPR050814">
    <property type="entry name" value="Myo-inositol_Transporter"/>
</dbReference>
<keyword evidence="3 9" id="KW-0813">Transport</keyword>
<keyword evidence="6 10" id="KW-0812">Transmembrane</keyword>
<keyword evidence="8 10" id="KW-0472">Membrane</keyword>
<comment type="subcellular location">
    <subcellularLocation>
        <location evidence="1">Cell membrane</location>
        <topology evidence="1">Multi-pass membrane protein</topology>
    </subcellularLocation>
</comment>
<evidence type="ECO:0000256" key="5">
    <source>
        <dbReference type="ARBA" id="ARBA00022597"/>
    </source>
</evidence>
<feature type="domain" description="Major facilitator superfamily (MFS) profile" evidence="11">
    <location>
        <begin position="14"/>
        <end position="435"/>
    </location>
</feature>
<dbReference type="OrthoDB" id="9783823at2"/>
<dbReference type="InterPro" id="IPR005828">
    <property type="entry name" value="MFS_sugar_transport-like"/>
</dbReference>
<feature type="transmembrane region" description="Helical" evidence="10">
    <location>
        <begin position="138"/>
        <end position="160"/>
    </location>
</feature>
<feature type="transmembrane region" description="Helical" evidence="10">
    <location>
        <begin position="380"/>
        <end position="404"/>
    </location>
</feature>